<organism evidence="2 3">
    <name type="scientific">Hucho hucho</name>
    <name type="common">huchen</name>
    <dbReference type="NCBI Taxonomy" id="62062"/>
    <lineage>
        <taxon>Eukaryota</taxon>
        <taxon>Metazoa</taxon>
        <taxon>Chordata</taxon>
        <taxon>Craniata</taxon>
        <taxon>Vertebrata</taxon>
        <taxon>Euteleostomi</taxon>
        <taxon>Actinopterygii</taxon>
        <taxon>Neopterygii</taxon>
        <taxon>Teleostei</taxon>
        <taxon>Protacanthopterygii</taxon>
        <taxon>Salmoniformes</taxon>
        <taxon>Salmonidae</taxon>
        <taxon>Salmoninae</taxon>
        <taxon>Hucho</taxon>
    </lineage>
</organism>
<dbReference type="AlphaFoldDB" id="A0A4W5QM92"/>
<dbReference type="PANTHER" id="PTHR12958:SF5">
    <property type="entry name" value="ZINC FINGER PROTEIN ZFPM2"/>
    <property type="match status" value="1"/>
</dbReference>
<feature type="compositionally biased region" description="Basic residues" evidence="1">
    <location>
        <begin position="1"/>
        <end position="13"/>
    </location>
</feature>
<accession>A0A4W5QM92</accession>
<dbReference type="GO" id="GO:0007507">
    <property type="term" value="P:heart development"/>
    <property type="evidence" value="ECO:0007669"/>
    <property type="project" value="TreeGrafter"/>
</dbReference>
<dbReference type="GO" id="GO:0000122">
    <property type="term" value="P:negative regulation of transcription by RNA polymerase II"/>
    <property type="evidence" value="ECO:0007669"/>
    <property type="project" value="TreeGrafter"/>
</dbReference>
<dbReference type="GeneTree" id="ENSGT00530000063823"/>
<dbReference type="InterPro" id="IPR039746">
    <property type="entry name" value="FOG"/>
</dbReference>
<reference evidence="3" key="1">
    <citation type="submission" date="2018-06" db="EMBL/GenBank/DDBJ databases">
        <title>Genome assembly of Danube salmon.</title>
        <authorList>
            <person name="Macqueen D.J."/>
            <person name="Gundappa M.K."/>
        </authorList>
    </citation>
    <scope>NUCLEOTIDE SEQUENCE [LARGE SCALE GENOMIC DNA]</scope>
</reference>
<dbReference type="GO" id="GO:0005634">
    <property type="term" value="C:nucleus"/>
    <property type="evidence" value="ECO:0007669"/>
    <property type="project" value="TreeGrafter"/>
</dbReference>
<feature type="region of interest" description="Disordered" evidence="1">
    <location>
        <begin position="1"/>
        <end position="27"/>
    </location>
</feature>
<dbReference type="STRING" id="62062.ENSHHUP00000073569"/>
<evidence type="ECO:0000313" key="3">
    <source>
        <dbReference type="Proteomes" id="UP000314982"/>
    </source>
</evidence>
<dbReference type="Proteomes" id="UP000314982">
    <property type="component" value="Unassembled WGS sequence"/>
</dbReference>
<reference evidence="2" key="2">
    <citation type="submission" date="2025-08" db="UniProtKB">
        <authorList>
            <consortium name="Ensembl"/>
        </authorList>
    </citation>
    <scope>IDENTIFICATION</scope>
</reference>
<name>A0A4W5QM92_9TELE</name>
<dbReference type="GO" id="GO:0030154">
    <property type="term" value="P:cell differentiation"/>
    <property type="evidence" value="ECO:0007669"/>
    <property type="project" value="TreeGrafter"/>
</dbReference>
<proteinExistence type="predicted"/>
<dbReference type="PANTHER" id="PTHR12958">
    <property type="entry name" value="FRIEND OF GATA2-RELATED"/>
    <property type="match status" value="1"/>
</dbReference>
<dbReference type="GO" id="GO:0061629">
    <property type="term" value="F:RNA polymerase II-specific DNA-binding transcription factor binding"/>
    <property type="evidence" value="ECO:0007669"/>
    <property type="project" value="InterPro"/>
</dbReference>
<evidence type="ECO:0000256" key="1">
    <source>
        <dbReference type="SAM" id="MobiDB-lite"/>
    </source>
</evidence>
<keyword evidence="3" id="KW-1185">Reference proteome</keyword>
<protein>
    <submittedName>
        <fullName evidence="2">Uncharacterized protein</fullName>
    </submittedName>
</protein>
<dbReference type="Ensembl" id="ENSHHUT00000075990.1">
    <property type="protein sequence ID" value="ENSHHUP00000073569.1"/>
    <property type="gene ID" value="ENSHHUG00000043174.1"/>
</dbReference>
<dbReference type="GO" id="GO:0045944">
    <property type="term" value="P:positive regulation of transcription by RNA polymerase II"/>
    <property type="evidence" value="ECO:0007669"/>
    <property type="project" value="TreeGrafter"/>
</dbReference>
<sequence length="95" mass="11176">MSRRKQSNPRQIKRPLEDGALGEEEECVSEENELMAKDEFSTEENFSAEFESENMCCEDMEYYCNKGDLHSHSSHSFNNTHMAVIDIKIYVFNKW</sequence>
<evidence type="ECO:0000313" key="2">
    <source>
        <dbReference type="Ensembl" id="ENSHHUP00000073569.1"/>
    </source>
</evidence>
<reference evidence="2" key="3">
    <citation type="submission" date="2025-09" db="UniProtKB">
        <authorList>
            <consortium name="Ensembl"/>
        </authorList>
    </citation>
    <scope>IDENTIFICATION</scope>
</reference>